<evidence type="ECO:0000313" key="18">
    <source>
        <dbReference type="EMBL" id="QDZ02444.1"/>
    </source>
</evidence>
<dbReference type="SMART" id="SM01192">
    <property type="entry name" value="Enolase_C"/>
    <property type="match status" value="1"/>
</dbReference>
<dbReference type="PIRSF" id="PIRSF001400">
    <property type="entry name" value="Enolase"/>
    <property type="match status" value="1"/>
</dbReference>
<dbReference type="FunFam" id="3.20.20.120:FF:000001">
    <property type="entry name" value="Enolase"/>
    <property type="match status" value="1"/>
</dbReference>
<dbReference type="InterPro" id="IPR036849">
    <property type="entry name" value="Enolase-like_C_sf"/>
</dbReference>
<keyword evidence="8 12" id="KW-0460">Magnesium</keyword>
<organism evidence="18 19">
    <name type="scientific">Nitratireductor mangrovi</name>
    <dbReference type="NCBI Taxonomy" id="2599600"/>
    <lineage>
        <taxon>Bacteria</taxon>
        <taxon>Pseudomonadati</taxon>
        <taxon>Pseudomonadota</taxon>
        <taxon>Alphaproteobacteria</taxon>
        <taxon>Hyphomicrobiales</taxon>
        <taxon>Phyllobacteriaceae</taxon>
        <taxon>Nitratireductor</taxon>
    </lineage>
</organism>
<dbReference type="OrthoDB" id="9804716at2"/>
<evidence type="ECO:0000256" key="2">
    <source>
        <dbReference type="ARBA" id="ARBA00009604"/>
    </source>
</evidence>
<comment type="subcellular location">
    <subcellularLocation>
        <location evidence="12">Cytoplasm</location>
    </subcellularLocation>
    <subcellularLocation>
        <location evidence="12">Secreted</location>
    </subcellularLocation>
    <subcellularLocation>
        <location evidence="12">Cell surface</location>
    </subcellularLocation>
    <text evidence="12">Fractions of enolase are present in both the cytoplasm and on the cell surface.</text>
</comment>
<dbReference type="InterPro" id="IPR020811">
    <property type="entry name" value="Enolase_N"/>
</dbReference>
<feature type="binding site" evidence="14">
    <location>
        <position position="284"/>
    </location>
    <ligand>
        <name>substrate</name>
    </ligand>
</feature>
<dbReference type="UniPathway" id="UPA00109">
    <property type="reaction ID" value="UER00187"/>
</dbReference>
<dbReference type="AlphaFoldDB" id="A0A5B8L3G6"/>
<dbReference type="HAMAP" id="MF_00318">
    <property type="entry name" value="Enolase"/>
    <property type="match status" value="1"/>
</dbReference>
<gene>
    <name evidence="12 18" type="primary">eno</name>
    <name evidence="18" type="ORF">FQ775_19870</name>
</gene>
<dbReference type="GO" id="GO:0006096">
    <property type="term" value="P:glycolytic process"/>
    <property type="evidence" value="ECO:0007669"/>
    <property type="project" value="UniProtKB-UniRule"/>
</dbReference>
<keyword evidence="7 12" id="KW-0479">Metal-binding</keyword>
<keyword evidence="10 12" id="KW-0456">Lyase</keyword>
<evidence type="ECO:0000256" key="3">
    <source>
        <dbReference type="ARBA" id="ARBA00012058"/>
    </source>
</evidence>
<feature type="domain" description="Enolase C-terminal TIM barrel" evidence="16">
    <location>
        <begin position="138"/>
        <end position="424"/>
    </location>
</feature>
<dbReference type="SFLD" id="SFLDG00178">
    <property type="entry name" value="enolase"/>
    <property type="match status" value="1"/>
</dbReference>
<dbReference type="CDD" id="cd03313">
    <property type="entry name" value="enolase"/>
    <property type="match status" value="1"/>
</dbReference>
<feature type="binding site" evidence="12">
    <location>
        <position position="365"/>
    </location>
    <ligand>
        <name>(2R)-2-phosphoglycerate</name>
        <dbReference type="ChEBI" id="CHEBI:58289"/>
    </ligand>
</feature>
<evidence type="ECO:0000256" key="14">
    <source>
        <dbReference type="PIRSR" id="PIRSR001400-2"/>
    </source>
</evidence>
<dbReference type="SUPFAM" id="SSF51604">
    <property type="entry name" value="Enolase C-terminal domain-like"/>
    <property type="match status" value="1"/>
</dbReference>
<dbReference type="GO" id="GO:0000287">
    <property type="term" value="F:magnesium ion binding"/>
    <property type="evidence" value="ECO:0007669"/>
    <property type="project" value="UniProtKB-UniRule"/>
</dbReference>
<feature type="binding site" evidence="12 15">
    <location>
        <position position="311"/>
    </location>
    <ligand>
        <name>Mg(2+)</name>
        <dbReference type="ChEBI" id="CHEBI:18420"/>
    </ligand>
</feature>
<reference evidence="18" key="1">
    <citation type="submission" date="2020-04" db="EMBL/GenBank/DDBJ databases">
        <title>Nitratireductor sp. nov. isolated from mangrove soil.</title>
        <authorList>
            <person name="Ye Y."/>
        </authorList>
    </citation>
    <scope>NUCLEOTIDE SEQUENCE</scope>
    <source>
        <strain evidence="18">SY7</strain>
    </source>
</reference>
<comment type="cofactor">
    <cofactor evidence="12">
        <name>Mg(2+)</name>
        <dbReference type="ChEBI" id="CHEBI:18420"/>
    </cofactor>
    <text evidence="12">Binds a second Mg(2+) ion via substrate during catalysis.</text>
</comment>
<dbReference type="EMBL" id="CP042301">
    <property type="protein sequence ID" value="QDZ02444.1"/>
    <property type="molecule type" value="Genomic_DNA"/>
</dbReference>
<evidence type="ECO:0000256" key="12">
    <source>
        <dbReference type="HAMAP-Rule" id="MF_00318"/>
    </source>
</evidence>
<feature type="binding site" evidence="14">
    <location>
        <begin position="363"/>
        <end position="366"/>
    </location>
    <ligand>
        <name>substrate</name>
    </ligand>
</feature>
<sequence length="424" mass="45292">MTAIIDIIGREILDSRGNPTVEVDVVLEDGSMGRAAVPSGASTGAHEAVELRDGGKRYLGKGVEQAVDAVNGEIFEALSGMEAENQLHLDQIMIDLDGTPNKGRLGANAILGVSLAVAKAAAEASGLPLYRYVGGAGAHVLPVPMMNIVNGGAHADNPIDFQEFMIMPVGADSFREALRWGAEIFHTLKKGLKEAGHNTNVGDEGGFAPNIKSAQAALDFVMNSIEKAGYKPGEDVAIALDCAATEFFKDGDYIYEGEKKTRNPKAQAKYLAKLVADYPIISIEDGMAEDDWEGWKQLTDLAGDKCQLVGDDLFVTNSARLRDGIKMGVANSILVKVNQIGTLSETLDAVETAHKARYTAVMSHRSGETEDATIADLAVATNCGQIKTGSLARSDRLAKYNQLLRIEEELGRQARYAGRSILRG</sequence>
<dbReference type="SUPFAM" id="SSF54826">
    <property type="entry name" value="Enolase N-terminal domain-like"/>
    <property type="match status" value="1"/>
</dbReference>
<feature type="binding site" evidence="12 15">
    <location>
        <position position="284"/>
    </location>
    <ligand>
        <name>Mg(2+)</name>
        <dbReference type="ChEBI" id="CHEBI:18420"/>
    </ligand>
</feature>
<dbReference type="Gene3D" id="3.20.20.120">
    <property type="entry name" value="Enolase-like C-terminal domain"/>
    <property type="match status" value="1"/>
</dbReference>
<evidence type="ECO:0000259" key="17">
    <source>
        <dbReference type="SMART" id="SM01193"/>
    </source>
</evidence>
<feature type="binding site" evidence="14">
    <location>
        <position position="154"/>
    </location>
    <ligand>
        <name>substrate</name>
    </ligand>
</feature>
<proteinExistence type="inferred from homology"/>
<name>A0A5B8L3G6_9HYPH</name>
<evidence type="ECO:0000256" key="4">
    <source>
        <dbReference type="ARBA" id="ARBA00017068"/>
    </source>
</evidence>
<feature type="binding site" evidence="14">
    <location>
        <position position="311"/>
    </location>
    <ligand>
        <name>substrate</name>
    </ligand>
</feature>
<dbReference type="Pfam" id="PF00113">
    <property type="entry name" value="Enolase_C"/>
    <property type="match status" value="1"/>
</dbReference>
<dbReference type="InterPro" id="IPR020809">
    <property type="entry name" value="Enolase_CS"/>
</dbReference>
<dbReference type="SFLD" id="SFLDF00002">
    <property type="entry name" value="enolase"/>
    <property type="match status" value="1"/>
</dbReference>
<dbReference type="PANTHER" id="PTHR11902">
    <property type="entry name" value="ENOLASE"/>
    <property type="match status" value="1"/>
</dbReference>
<evidence type="ECO:0000256" key="8">
    <source>
        <dbReference type="ARBA" id="ARBA00022842"/>
    </source>
</evidence>
<dbReference type="PRINTS" id="PR00148">
    <property type="entry name" value="ENOLASE"/>
</dbReference>
<keyword evidence="9 12" id="KW-0324">Glycolysis</keyword>
<dbReference type="Gene3D" id="3.30.390.10">
    <property type="entry name" value="Enolase-like, N-terminal domain"/>
    <property type="match status" value="1"/>
</dbReference>
<accession>A0A5B8L3G6</accession>
<comment type="similarity">
    <text evidence="2 12">Belongs to the enolase family.</text>
</comment>
<comment type="function">
    <text evidence="11 12">Catalyzes the reversible conversion of 2-phosphoglycerate (2-PG) into phosphoenolpyruvate (PEP). It is essential for the degradation of carbohydrates via glycolysis.</text>
</comment>
<evidence type="ECO:0000256" key="15">
    <source>
        <dbReference type="PIRSR" id="PIRSR001400-3"/>
    </source>
</evidence>
<feature type="domain" description="Enolase N-terminal" evidence="17">
    <location>
        <begin position="4"/>
        <end position="133"/>
    </location>
</feature>
<feature type="binding site" evidence="12">
    <location>
        <position position="387"/>
    </location>
    <ligand>
        <name>(2R)-2-phosphoglycerate</name>
        <dbReference type="ChEBI" id="CHEBI:58289"/>
    </ligand>
</feature>
<evidence type="ECO:0000256" key="11">
    <source>
        <dbReference type="ARBA" id="ARBA00045763"/>
    </source>
</evidence>
<comment type="catalytic activity">
    <reaction evidence="12">
        <text>(2R)-2-phosphoglycerate = phosphoenolpyruvate + H2O</text>
        <dbReference type="Rhea" id="RHEA:10164"/>
        <dbReference type="ChEBI" id="CHEBI:15377"/>
        <dbReference type="ChEBI" id="CHEBI:58289"/>
        <dbReference type="ChEBI" id="CHEBI:58702"/>
        <dbReference type="EC" id="4.2.1.11"/>
    </reaction>
</comment>
<feature type="active site" description="Proton donor" evidence="12 13">
    <location>
        <position position="204"/>
    </location>
</feature>
<dbReference type="SFLD" id="SFLDS00001">
    <property type="entry name" value="Enolase"/>
    <property type="match status" value="1"/>
</dbReference>
<evidence type="ECO:0000256" key="10">
    <source>
        <dbReference type="ARBA" id="ARBA00023239"/>
    </source>
</evidence>
<evidence type="ECO:0000313" key="19">
    <source>
        <dbReference type="Proteomes" id="UP000321389"/>
    </source>
</evidence>
<feature type="binding site" evidence="14">
    <location>
        <position position="387"/>
    </location>
    <ligand>
        <name>substrate</name>
    </ligand>
</feature>
<dbReference type="PROSITE" id="PS00164">
    <property type="entry name" value="ENOLASE"/>
    <property type="match status" value="1"/>
</dbReference>
<evidence type="ECO:0000256" key="1">
    <source>
        <dbReference type="ARBA" id="ARBA00005031"/>
    </source>
</evidence>
<dbReference type="SMART" id="SM01193">
    <property type="entry name" value="Enolase_N"/>
    <property type="match status" value="1"/>
</dbReference>
<keyword evidence="6 12" id="KW-0964">Secreted</keyword>
<dbReference type="InterPro" id="IPR020810">
    <property type="entry name" value="Enolase_C"/>
</dbReference>
<evidence type="ECO:0000256" key="5">
    <source>
        <dbReference type="ARBA" id="ARBA00022490"/>
    </source>
</evidence>
<evidence type="ECO:0000256" key="9">
    <source>
        <dbReference type="ARBA" id="ARBA00023152"/>
    </source>
</evidence>
<keyword evidence="5 12" id="KW-0963">Cytoplasm</keyword>
<protein>
    <recommendedName>
        <fullName evidence="4 12">Enolase</fullName>
        <ecNumber evidence="3 12">4.2.1.11</ecNumber>
    </recommendedName>
    <alternativeName>
        <fullName evidence="12">2-phospho-D-glycerate hydro-lyase</fullName>
    </alternativeName>
    <alternativeName>
        <fullName evidence="12">2-phosphoglycerate dehydratase</fullName>
    </alternativeName>
</protein>
<dbReference type="KEGG" id="niy:FQ775_19870"/>
<dbReference type="EC" id="4.2.1.11" evidence="3 12"/>
<comment type="pathway">
    <text evidence="1 12">Carbohydrate degradation; glycolysis; pyruvate from D-glyceraldehyde 3-phosphate: step 4/5.</text>
</comment>
<feature type="binding site" evidence="14">
    <location>
        <position position="163"/>
    </location>
    <ligand>
        <name>substrate</name>
    </ligand>
</feature>
<comment type="cofactor">
    <cofactor evidence="15">
        <name>Mg(2+)</name>
        <dbReference type="ChEBI" id="CHEBI:18420"/>
    </cofactor>
    <text evidence="15">Mg(2+) is required for catalysis and for stabilizing the dimer.</text>
</comment>
<evidence type="ECO:0000256" key="13">
    <source>
        <dbReference type="PIRSR" id="PIRSR001400-1"/>
    </source>
</evidence>
<feature type="binding site" evidence="12 15">
    <location>
        <position position="241"/>
    </location>
    <ligand>
        <name>Mg(2+)</name>
        <dbReference type="ChEBI" id="CHEBI:18420"/>
    </ligand>
</feature>
<dbReference type="Pfam" id="PF03952">
    <property type="entry name" value="Enolase_N"/>
    <property type="match status" value="1"/>
</dbReference>
<dbReference type="GO" id="GO:0004634">
    <property type="term" value="F:phosphopyruvate hydratase activity"/>
    <property type="evidence" value="ECO:0007669"/>
    <property type="project" value="UniProtKB-UniRule"/>
</dbReference>
<dbReference type="GO" id="GO:0005576">
    <property type="term" value="C:extracellular region"/>
    <property type="evidence" value="ECO:0007669"/>
    <property type="project" value="UniProtKB-SubCell"/>
</dbReference>
<dbReference type="Proteomes" id="UP000321389">
    <property type="component" value="Chromosome"/>
</dbReference>
<dbReference type="GO" id="GO:0000015">
    <property type="term" value="C:phosphopyruvate hydratase complex"/>
    <property type="evidence" value="ECO:0007669"/>
    <property type="project" value="InterPro"/>
</dbReference>
<evidence type="ECO:0000259" key="16">
    <source>
        <dbReference type="SMART" id="SM01192"/>
    </source>
</evidence>
<evidence type="ECO:0000256" key="7">
    <source>
        <dbReference type="ARBA" id="ARBA00022723"/>
    </source>
</evidence>
<feature type="binding site" evidence="12">
    <location>
        <position position="336"/>
    </location>
    <ligand>
        <name>(2R)-2-phosphoglycerate</name>
        <dbReference type="ChEBI" id="CHEBI:58289"/>
    </ligand>
</feature>
<keyword evidence="19" id="KW-1185">Reference proteome</keyword>
<dbReference type="RefSeq" id="WP_146301081.1">
    <property type="nucleotide sequence ID" value="NZ_CP042301.2"/>
</dbReference>
<dbReference type="InterPro" id="IPR029017">
    <property type="entry name" value="Enolase-like_N"/>
</dbReference>
<dbReference type="InterPro" id="IPR000941">
    <property type="entry name" value="Enolase"/>
</dbReference>
<feature type="binding site" evidence="12">
    <location>
        <position position="162"/>
    </location>
    <ligand>
        <name>(2R)-2-phosphoglycerate</name>
        <dbReference type="ChEBI" id="CHEBI:58289"/>
    </ligand>
</feature>
<dbReference type="GO" id="GO:0009986">
    <property type="term" value="C:cell surface"/>
    <property type="evidence" value="ECO:0007669"/>
    <property type="project" value="UniProtKB-SubCell"/>
</dbReference>
<feature type="active site" description="Proton acceptor" evidence="12 13">
    <location>
        <position position="336"/>
    </location>
</feature>
<dbReference type="NCBIfam" id="TIGR01060">
    <property type="entry name" value="eno"/>
    <property type="match status" value="1"/>
</dbReference>
<evidence type="ECO:0000256" key="6">
    <source>
        <dbReference type="ARBA" id="ARBA00022525"/>
    </source>
</evidence>
<dbReference type="FunFam" id="3.30.390.10:FF:000001">
    <property type="entry name" value="Enolase"/>
    <property type="match status" value="1"/>
</dbReference>
<dbReference type="PANTHER" id="PTHR11902:SF1">
    <property type="entry name" value="ENOLASE"/>
    <property type="match status" value="1"/>
</dbReference>
<feature type="binding site" evidence="12">
    <location>
        <position position="366"/>
    </location>
    <ligand>
        <name>(2R)-2-phosphoglycerate</name>
        <dbReference type="ChEBI" id="CHEBI:58289"/>
    </ligand>
</feature>